<dbReference type="OMA" id="LDQWKLE"/>
<dbReference type="CDD" id="cd18793">
    <property type="entry name" value="SF2_C_SNF"/>
    <property type="match status" value="1"/>
</dbReference>
<dbReference type="CDD" id="cd18008">
    <property type="entry name" value="DEXDc_SHPRH-like"/>
    <property type="match status" value="1"/>
</dbReference>
<evidence type="ECO:0000259" key="12">
    <source>
        <dbReference type="PROSITE" id="PS50089"/>
    </source>
</evidence>
<dbReference type="SMART" id="SM00490">
    <property type="entry name" value="HELICc"/>
    <property type="match status" value="1"/>
</dbReference>
<accession>A0A2H3DHK3</accession>
<dbReference type="Gene3D" id="3.40.50.10810">
    <property type="entry name" value="Tandem AAA-ATPase domain"/>
    <property type="match status" value="1"/>
</dbReference>
<dbReference type="PROSITE" id="PS51194">
    <property type="entry name" value="HELICASE_CTER"/>
    <property type="match status" value="1"/>
</dbReference>
<dbReference type="GO" id="GO:0008094">
    <property type="term" value="F:ATP-dependent activity, acting on DNA"/>
    <property type="evidence" value="ECO:0007669"/>
    <property type="project" value="TreeGrafter"/>
</dbReference>
<name>A0A2H3DHK3_ARMGA</name>
<keyword evidence="10" id="KW-0175">Coiled coil</keyword>
<comment type="similarity">
    <text evidence="1">Belongs to the SNF2/RAD54 helicase family.</text>
</comment>
<evidence type="ECO:0000313" key="15">
    <source>
        <dbReference type="EMBL" id="PBK94701.1"/>
    </source>
</evidence>
<protein>
    <submittedName>
        <fullName evidence="15">Uncharacterized protein</fullName>
    </submittedName>
</protein>
<evidence type="ECO:0000256" key="6">
    <source>
        <dbReference type="ARBA" id="ARBA00022806"/>
    </source>
</evidence>
<dbReference type="PANTHER" id="PTHR45626:SF16">
    <property type="entry name" value="ATP-DEPENDENT HELICASE ULS1"/>
    <property type="match status" value="1"/>
</dbReference>
<dbReference type="Pfam" id="PF13923">
    <property type="entry name" value="zf-C3HC4_2"/>
    <property type="match status" value="1"/>
</dbReference>
<organism evidence="15 16">
    <name type="scientific">Armillaria gallica</name>
    <name type="common">Bulbous honey fungus</name>
    <name type="synonym">Armillaria bulbosa</name>
    <dbReference type="NCBI Taxonomy" id="47427"/>
    <lineage>
        <taxon>Eukaryota</taxon>
        <taxon>Fungi</taxon>
        <taxon>Dikarya</taxon>
        <taxon>Basidiomycota</taxon>
        <taxon>Agaricomycotina</taxon>
        <taxon>Agaricomycetes</taxon>
        <taxon>Agaricomycetidae</taxon>
        <taxon>Agaricales</taxon>
        <taxon>Marasmiineae</taxon>
        <taxon>Physalacriaceae</taxon>
        <taxon>Armillaria</taxon>
    </lineage>
</organism>
<dbReference type="InterPro" id="IPR014001">
    <property type="entry name" value="Helicase_ATP-bd"/>
</dbReference>
<keyword evidence="5" id="KW-0378">Hydrolase</keyword>
<dbReference type="InterPro" id="IPR027417">
    <property type="entry name" value="P-loop_NTPase"/>
</dbReference>
<dbReference type="EMBL" id="KZ293653">
    <property type="protein sequence ID" value="PBK94701.1"/>
    <property type="molecule type" value="Genomic_DNA"/>
</dbReference>
<keyword evidence="6" id="KW-0347">Helicase</keyword>
<dbReference type="PROSITE" id="PS00518">
    <property type="entry name" value="ZF_RING_1"/>
    <property type="match status" value="1"/>
</dbReference>
<dbReference type="SMART" id="SM00184">
    <property type="entry name" value="RING"/>
    <property type="match status" value="1"/>
</dbReference>
<sequence>MLPPPEPVALAKKQLGFLPSVPDAVVPAAYIDELMNHLKLYPQDTNFRIVAEPQRGYGSLTCLENGCKGLSIPLERNVKLVDGGRYIGVGSLSKYRFHIAQHPTHSKNRYARVSSSSSTPHTPSPAVKREQNSLLNLLDAASSFGAPNATPSDKPLLATRRRSGLVRSSPAQAAVKVKPEPVEAVVPLKRLHGSGFPDTPRTASVPSSAGPSSLKRVKREDSLIKPLGIANRDGDGDIVMGSPRMTSVEDTRRELTEIQIKISNLERLHENLNRKKRKTKTDLTKMFRYMSELDDLRQKRDECSASIPNMSPIKRTLSKPLFPKPEPISLKVAKSENSFSSSFSNPFYNDRPDPLASGSDIKLPGLPGLAGFPLKEDSDDDYMDVDPAAGAAAILNRVIGTAIPDIAPVAGTDNRDSNGDYFGRGRDTFQGPVAKADDIEKFLIEAGNAEQFDGNASVNDGLQKLGLNSITSLLPGMEVPLMPHQVIGVAWMAEKEKSRLKGGLLGDDMGLGKTVQMIALMIKNRSNDPLCKTNLIMAPLALLDQWKLEIELKSSDSLKCIVYHGPGKPKHKQDLLKYDVVLTTYQTMALEWPDFEKDQMRKEKARRKSGQDFIVSDSDDDSSEPGKKKKKKKQEKGLLFQVDFYRIILDEAQAVRNRRTRASRATTDLRCIYRWCLTGTPIINSLSDVYGYLRFLQIRPWYDWKEFHGHVNLLEKKNPALAVTRLQTILNLFVLRRMKNTMLDGKYLIDLPAKETALTKLEFTEEEREIYRMVEVRSQATFNRYLRAGTVLKNYSQVLVLLLRLRQFCSHPSLIQEDGVAYIQPEEDENNWRPEVKEELLRARKLLGGEFVSRLKRQFMEATRERMEAEKADTEVEVEECAICFDALTSAVVTACGHSFCRECIDDVLSGPQVDAEDEPKLKLLERRCPTCRQPISGNLLFDRAAFEPSDAELNGSENADGDEATSTKAKGKGKAKAKGKGKRKSALSADIIDIDALDDEDEDEDEDEDDMSDFIVDSDEDEEEKDARQQSKKALGKRKAFVVLDSDEEGDEEQVVFGRKKKNPTSGQIKLMPKFLPSTKMQHMMKQIVGLFEEKPDEKILVISQWTGCLDLVSAYLTEKSIEHVKCVWNNFLSPRDFSITRLSRYQGSMNRPSRDLSIRAFMSTRESAKVMLMSLKCGGTFQSSRVVMYSYLTSPWTIGVGLNLTRANNVISLDLGWSQAVEAQAFDRVHRLGQNRPVKVDRLVISDTVEDRILALQERKQNLADGSLGEGNGKKIGKLSVKELANLFGLDARGRLL</sequence>
<dbReference type="PROSITE" id="PS50089">
    <property type="entry name" value="ZF_RING_2"/>
    <property type="match status" value="1"/>
</dbReference>
<dbReference type="GO" id="GO:0016787">
    <property type="term" value="F:hydrolase activity"/>
    <property type="evidence" value="ECO:0007669"/>
    <property type="project" value="UniProtKB-KW"/>
</dbReference>
<dbReference type="Pfam" id="PF00271">
    <property type="entry name" value="Helicase_C"/>
    <property type="match status" value="1"/>
</dbReference>
<dbReference type="GO" id="GO:0000724">
    <property type="term" value="P:double-strand break repair via homologous recombination"/>
    <property type="evidence" value="ECO:0007669"/>
    <property type="project" value="TreeGrafter"/>
</dbReference>
<reference evidence="16" key="1">
    <citation type="journal article" date="2017" name="Nat. Ecol. Evol.">
        <title>Genome expansion and lineage-specific genetic innovations in the forest pathogenic fungi Armillaria.</title>
        <authorList>
            <person name="Sipos G."/>
            <person name="Prasanna A.N."/>
            <person name="Walter M.C."/>
            <person name="O'Connor E."/>
            <person name="Balint B."/>
            <person name="Krizsan K."/>
            <person name="Kiss B."/>
            <person name="Hess J."/>
            <person name="Varga T."/>
            <person name="Slot J."/>
            <person name="Riley R."/>
            <person name="Boka B."/>
            <person name="Rigling D."/>
            <person name="Barry K."/>
            <person name="Lee J."/>
            <person name="Mihaltcheva S."/>
            <person name="LaButti K."/>
            <person name="Lipzen A."/>
            <person name="Waldron R."/>
            <person name="Moloney N.M."/>
            <person name="Sperisen C."/>
            <person name="Kredics L."/>
            <person name="Vagvoelgyi C."/>
            <person name="Patrignani A."/>
            <person name="Fitzpatrick D."/>
            <person name="Nagy I."/>
            <person name="Doyle S."/>
            <person name="Anderson J.B."/>
            <person name="Grigoriev I.V."/>
            <person name="Gueldener U."/>
            <person name="Muensterkoetter M."/>
            <person name="Nagy L.G."/>
        </authorList>
    </citation>
    <scope>NUCLEOTIDE SEQUENCE [LARGE SCALE GENOMIC DNA]</scope>
    <source>
        <strain evidence="16">Ar21-2</strain>
    </source>
</reference>
<evidence type="ECO:0000313" key="16">
    <source>
        <dbReference type="Proteomes" id="UP000217790"/>
    </source>
</evidence>
<evidence type="ECO:0000256" key="5">
    <source>
        <dbReference type="ARBA" id="ARBA00022801"/>
    </source>
</evidence>
<dbReference type="InterPro" id="IPR001650">
    <property type="entry name" value="Helicase_C-like"/>
</dbReference>
<keyword evidence="4 9" id="KW-0863">Zinc-finger</keyword>
<feature type="domain" description="RING-type" evidence="12">
    <location>
        <begin position="881"/>
        <end position="933"/>
    </location>
</feature>
<dbReference type="GO" id="GO:0005737">
    <property type="term" value="C:cytoplasm"/>
    <property type="evidence" value="ECO:0007669"/>
    <property type="project" value="TreeGrafter"/>
</dbReference>
<dbReference type="SUPFAM" id="SSF57850">
    <property type="entry name" value="RING/U-box"/>
    <property type="match status" value="1"/>
</dbReference>
<dbReference type="InterPro" id="IPR038718">
    <property type="entry name" value="SNF2-like_sf"/>
</dbReference>
<evidence type="ECO:0000259" key="14">
    <source>
        <dbReference type="PROSITE" id="PS51194"/>
    </source>
</evidence>
<evidence type="ECO:0000256" key="8">
    <source>
        <dbReference type="ARBA" id="ARBA00022840"/>
    </source>
</evidence>
<gene>
    <name evidence="15" type="ORF">ARMGADRAFT_63175</name>
</gene>
<keyword evidence="3" id="KW-0547">Nucleotide-binding</keyword>
<feature type="region of interest" description="Disordered" evidence="11">
    <location>
        <begin position="605"/>
        <end position="632"/>
    </location>
</feature>
<dbReference type="Proteomes" id="UP000217790">
    <property type="component" value="Unassembled WGS sequence"/>
</dbReference>
<dbReference type="GO" id="GO:0008270">
    <property type="term" value="F:zinc ion binding"/>
    <property type="evidence" value="ECO:0007669"/>
    <property type="project" value="UniProtKB-KW"/>
</dbReference>
<dbReference type="Gene3D" id="3.40.50.300">
    <property type="entry name" value="P-loop containing nucleotide triphosphate hydrolases"/>
    <property type="match status" value="1"/>
</dbReference>
<dbReference type="InterPro" id="IPR017907">
    <property type="entry name" value="Znf_RING_CS"/>
</dbReference>
<feature type="coiled-coil region" evidence="10">
    <location>
        <begin position="248"/>
        <end position="282"/>
    </location>
</feature>
<dbReference type="GO" id="GO:0004386">
    <property type="term" value="F:helicase activity"/>
    <property type="evidence" value="ECO:0007669"/>
    <property type="project" value="UniProtKB-KW"/>
</dbReference>
<dbReference type="InterPro" id="IPR000330">
    <property type="entry name" value="SNF2_N"/>
</dbReference>
<evidence type="ECO:0000259" key="13">
    <source>
        <dbReference type="PROSITE" id="PS51192"/>
    </source>
</evidence>
<feature type="domain" description="Helicase ATP-binding" evidence="13">
    <location>
        <begin position="494"/>
        <end position="699"/>
    </location>
</feature>
<evidence type="ECO:0000256" key="9">
    <source>
        <dbReference type="PROSITE-ProRule" id="PRU00175"/>
    </source>
</evidence>
<evidence type="ECO:0000256" key="7">
    <source>
        <dbReference type="ARBA" id="ARBA00022833"/>
    </source>
</evidence>
<evidence type="ECO:0000256" key="11">
    <source>
        <dbReference type="SAM" id="MobiDB-lite"/>
    </source>
</evidence>
<dbReference type="PROSITE" id="PS51192">
    <property type="entry name" value="HELICASE_ATP_BIND_1"/>
    <property type="match status" value="1"/>
</dbReference>
<evidence type="ECO:0000256" key="10">
    <source>
        <dbReference type="SAM" id="Coils"/>
    </source>
</evidence>
<evidence type="ECO:0000256" key="3">
    <source>
        <dbReference type="ARBA" id="ARBA00022741"/>
    </source>
</evidence>
<dbReference type="Gene3D" id="3.30.40.10">
    <property type="entry name" value="Zinc/RING finger domain, C3HC4 (zinc finger)"/>
    <property type="match status" value="1"/>
</dbReference>
<dbReference type="Pfam" id="PF00176">
    <property type="entry name" value="SNF2-rel_dom"/>
    <property type="match status" value="1"/>
</dbReference>
<dbReference type="SUPFAM" id="SSF52540">
    <property type="entry name" value="P-loop containing nucleoside triphosphate hydrolases"/>
    <property type="match status" value="2"/>
</dbReference>
<feature type="region of interest" description="Disordered" evidence="11">
    <location>
        <begin position="191"/>
        <end position="220"/>
    </location>
</feature>
<dbReference type="OrthoDB" id="423559at2759"/>
<keyword evidence="7" id="KW-0862">Zinc</keyword>
<dbReference type="GO" id="GO:0005524">
    <property type="term" value="F:ATP binding"/>
    <property type="evidence" value="ECO:0007669"/>
    <property type="project" value="UniProtKB-KW"/>
</dbReference>
<keyword evidence="2" id="KW-0479">Metal-binding</keyword>
<feature type="region of interest" description="Disordered" evidence="11">
    <location>
        <begin position="994"/>
        <end position="1033"/>
    </location>
</feature>
<keyword evidence="16" id="KW-1185">Reference proteome</keyword>
<dbReference type="InParanoid" id="A0A2H3DHK3"/>
<dbReference type="STRING" id="47427.A0A2H3DHK3"/>
<dbReference type="InterPro" id="IPR001841">
    <property type="entry name" value="Znf_RING"/>
</dbReference>
<evidence type="ECO:0000256" key="1">
    <source>
        <dbReference type="ARBA" id="ARBA00007025"/>
    </source>
</evidence>
<feature type="compositionally biased region" description="Polar residues" evidence="11">
    <location>
        <begin position="201"/>
        <end position="211"/>
    </location>
</feature>
<evidence type="ECO:0000256" key="4">
    <source>
        <dbReference type="ARBA" id="ARBA00022771"/>
    </source>
</evidence>
<keyword evidence="8" id="KW-0067">ATP-binding</keyword>
<dbReference type="InterPro" id="IPR050628">
    <property type="entry name" value="SNF2_RAD54_helicase_TF"/>
</dbReference>
<evidence type="ECO:0000256" key="2">
    <source>
        <dbReference type="ARBA" id="ARBA00022723"/>
    </source>
</evidence>
<feature type="region of interest" description="Disordered" evidence="11">
    <location>
        <begin position="106"/>
        <end position="129"/>
    </location>
</feature>
<dbReference type="InterPro" id="IPR049730">
    <property type="entry name" value="SNF2/RAD54-like_C"/>
</dbReference>
<feature type="compositionally biased region" description="Basic residues" evidence="11">
    <location>
        <begin position="970"/>
        <end position="981"/>
    </location>
</feature>
<feature type="compositionally biased region" description="Acidic residues" evidence="11">
    <location>
        <begin position="994"/>
        <end position="1025"/>
    </location>
</feature>
<dbReference type="GO" id="GO:0005634">
    <property type="term" value="C:nucleus"/>
    <property type="evidence" value="ECO:0007669"/>
    <property type="project" value="TreeGrafter"/>
</dbReference>
<dbReference type="InterPro" id="IPR013083">
    <property type="entry name" value="Znf_RING/FYVE/PHD"/>
</dbReference>
<proteinExistence type="inferred from homology"/>
<feature type="compositionally biased region" description="Low complexity" evidence="11">
    <location>
        <begin position="114"/>
        <end position="125"/>
    </location>
</feature>
<feature type="region of interest" description="Disordered" evidence="11">
    <location>
        <begin position="952"/>
        <end position="981"/>
    </location>
</feature>
<dbReference type="SMART" id="SM00487">
    <property type="entry name" value="DEXDc"/>
    <property type="match status" value="1"/>
</dbReference>
<dbReference type="PANTHER" id="PTHR45626">
    <property type="entry name" value="TRANSCRIPTION TERMINATION FACTOR 2-RELATED"/>
    <property type="match status" value="1"/>
</dbReference>
<feature type="domain" description="Helicase C-terminal" evidence="14">
    <location>
        <begin position="1085"/>
        <end position="1290"/>
    </location>
</feature>